<dbReference type="Gene3D" id="3.40.50.880">
    <property type="match status" value="1"/>
</dbReference>
<gene>
    <name evidence="2" type="ORF">JOL79_05450</name>
</gene>
<sequence length="207" mass="22468">MDVKTVHLAVYETLADWEYGHAVAHINNPRFQRRPGAYRVRTVAGTAAPITTLGGLRVTPDLTVDDLDPADSAMLIMPGAGEWQRGNAVFARAARSFLSAGVPVAAICGATYALAREGLLNDRDHTSNALSSLTKTRAYTGTDRYRDEPAVRDRGLVTAGATGSLEFAREIFAELELYTPEALDAWYGFQRTGDPKLYFRMAKASAA</sequence>
<dbReference type="SUPFAM" id="SSF52317">
    <property type="entry name" value="Class I glutamine amidotransferase-like"/>
    <property type="match status" value="1"/>
</dbReference>
<dbReference type="AlphaFoldDB" id="A0A940WKN6"/>
<evidence type="ECO:0000313" key="2">
    <source>
        <dbReference type="EMBL" id="MBP2703245.1"/>
    </source>
</evidence>
<evidence type="ECO:0000259" key="1">
    <source>
        <dbReference type="Pfam" id="PF01965"/>
    </source>
</evidence>
<dbReference type="RefSeq" id="WP_210154530.1">
    <property type="nucleotide sequence ID" value="NZ_JAFCNB010000002.1"/>
</dbReference>
<comment type="caution">
    <text evidence="2">The sequence shown here is derived from an EMBL/GenBank/DDBJ whole genome shotgun (WGS) entry which is preliminary data.</text>
</comment>
<dbReference type="GO" id="GO:0005737">
    <property type="term" value="C:cytoplasm"/>
    <property type="evidence" value="ECO:0007669"/>
    <property type="project" value="TreeGrafter"/>
</dbReference>
<dbReference type="Pfam" id="PF01965">
    <property type="entry name" value="DJ-1_PfpI"/>
    <property type="match status" value="1"/>
</dbReference>
<dbReference type="InterPro" id="IPR050325">
    <property type="entry name" value="Prot/Nucl_acid_deglycase"/>
</dbReference>
<reference evidence="2" key="1">
    <citation type="submission" date="2021-02" db="EMBL/GenBank/DDBJ databases">
        <title>Draft genome sequence of Microbispora sp. RL4-1S isolated from rice leaves in Thailand.</title>
        <authorList>
            <person name="Muangham S."/>
            <person name="Duangmal K."/>
        </authorList>
    </citation>
    <scope>NUCLEOTIDE SEQUENCE</scope>
    <source>
        <strain evidence="2">RL4-1S</strain>
    </source>
</reference>
<evidence type="ECO:0000313" key="3">
    <source>
        <dbReference type="Proteomes" id="UP000674234"/>
    </source>
</evidence>
<organism evidence="2 3">
    <name type="scientific">Microbispora oryzae</name>
    <dbReference type="NCBI Taxonomy" id="2806554"/>
    <lineage>
        <taxon>Bacteria</taxon>
        <taxon>Bacillati</taxon>
        <taxon>Actinomycetota</taxon>
        <taxon>Actinomycetes</taxon>
        <taxon>Streptosporangiales</taxon>
        <taxon>Streptosporangiaceae</taxon>
        <taxon>Microbispora</taxon>
    </lineage>
</organism>
<proteinExistence type="predicted"/>
<dbReference type="Proteomes" id="UP000674234">
    <property type="component" value="Unassembled WGS sequence"/>
</dbReference>
<dbReference type="PANTHER" id="PTHR48094:SF19">
    <property type="entry name" value="DJ-1_PFPI DOMAIN-CONTAINING PROTEIN"/>
    <property type="match status" value="1"/>
</dbReference>
<accession>A0A940WKN6</accession>
<name>A0A940WKN6_9ACTN</name>
<dbReference type="InterPro" id="IPR002818">
    <property type="entry name" value="DJ-1/PfpI"/>
</dbReference>
<dbReference type="InterPro" id="IPR029062">
    <property type="entry name" value="Class_I_gatase-like"/>
</dbReference>
<keyword evidence="3" id="KW-1185">Reference proteome</keyword>
<feature type="domain" description="DJ-1/PfpI" evidence="1">
    <location>
        <begin position="5"/>
        <end position="173"/>
    </location>
</feature>
<dbReference type="PANTHER" id="PTHR48094">
    <property type="entry name" value="PROTEIN/NUCLEIC ACID DEGLYCASE DJ-1-RELATED"/>
    <property type="match status" value="1"/>
</dbReference>
<dbReference type="EMBL" id="JAFCNB010000002">
    <property type="protein sequence ID" value="MBP2703245.1"/>
    <property type="molecule type" value="Genomic_DNA"/>
</dbReference>
<protein>
    <submittedName>
        <fullName evidence="2">DJ-1/PfpI family protein</fullName>
    </submittedName>
</protein>